<comment type="caution">
    <text evidence="1">The sequence shown here is derived from an EMBL/GenBank/DDBJ whole genome shotgun (WGS) entry which is preliminary data.</text>
</comment>
<sequence length="376" mass="40373">MTATNSLGHHVVGIGIEPTTLRAKTALDGRITQGVTTIPATVARHGAELLAGVRSNDGTRDARDHRADIVERIGDAELVPLADTYYPTDYLVGRLLAALRAELIERSGPISGAVIAYPSGWTRSQRDRLALAADCGGFSEVELIPAAEAASMTPTADDYACGTGPLLLLDLGRDGGISLLDRKATRYRLRRHARLRDLVARGVFATDDTESGEAGESIIVFAKYFLRQSDCTVEALGDVRAIGVDPRDHGLLSSLARFVGGPVHVPSQPDQAIVDGATRRALTRYPAAADSDETAVHFRLGHLADLREQRGDDGAAAELRAMGDAIYESRFDMGDSAGRPGALADLLDRADALLSKYREPTREENHGRQFTRRGRG</sequence>
<dbReference type="InterPro" id="IPR043129">
    <property type="entry name" value="ATPase_NBD"/>
</dbReference>
<dbReference type="EMBL" id="QJKF01000001">
    <property type="protein sequence ID" value="PXX71684.1"/>
    <property type="molecule type" value="Genomic_DNA"/>
</dbReference>
<evidence type="ECO:0000313" key="2">
    <source>
        <dbReference type="Proteomes" id="UP000247569"/>
    </source>
</evidence>
<dbReference type="SUPFAM" id="SSF53067">
    <property type="entry name" value="Actin-like ATPase domain"/>
    <property type="match status" value="1"/>
</dbReference>
<gene>
    <name evidence="1" type="ORF">DFR70_1011118</name>
</gene>
<proteinExistence type="predicted"/>
<keyword evidence="2" id="KW-1185">Reference proteome</keyword>
<protein>
    <submittedName>
        <fullName evidence="1">Uncharacterized protein</fullName>
    </submittedName>
</protein>
<reference evidence="1 2" key="1">
    <citation type="submission" date="2018-05" db="EMBL/GenBank/DDBJ databases">
        <title>Genomic Encyclopedia of Type Strains, Phase IV (KMG-IV): sequencing the most valuable type-strain genomes for metagenomic binning, comparative biology and taxonomic classification.</title>
        <authorList>
            <person name="Goeker M."/>
        </authorList>
    </citation>
    <scope>NUCLEOTIDE SEQUENCE [LARGE SCALE GENOMIC DNA]</scope>
    <source>
        <strain evidence="1 2">DSM 44704</strain>
    </source>
</reference>
<dbReference type="RefSeq" id="WP_146251018.1">
    <property type="nucleotide sequence ID" value="NZ_QJKF01000001.1"/>
</dbReference>
<organism evidence="1 2">
    <name type="scientific">Nocardia tenerifensis</name>
    <dbReference type="NCBI Taxonomy" id="228006"/>
    <lineage>
        <taxon>Bacteria</taxon>
        <taxon>Bacillati</taxon>
        <taxon>Actinomycetota</taxon>
        <taxon>Actinomycetes</taxon>
        <taxon>Mycobacteriales</taxon>
        <taxon>Nocardiaceae</taxon>
        <taxon>Nocardia</taxon>
    </lineage>
</organism>
<name>A0A318L0P1_9NOCA</name>
<dbReference type="Proteomes" id="UP000247569">
    <property type="component" value="Unassembled WGS sequence"/>
</dbReference>
<dbReference type="AlphaFoldDB" id="A0A318L0P1"/>
<accession>A0A318L0P1</accession>
<evidence type="ECO:0000313" key="1">
    <source>
        <dbReference type="EMBL" id="PXX71684.1"/>
    </source>
</evidence>
<dbReference type="Gene3D" id="3.30.420.40">
    <property type="match status" value="2"/>
</dbReference>